<reference evidence="3" key="1">
    <citation type="journal article" date="2019" name="Int. J. Syst. Evol. Microbiol.">
        <title>The Global Catalogue of Microorganisms (GCM) 10K type strain sequencing project: providing services to taxonomists for standard genome sequencing and annotation.</title>
        <authorList>
            <consortium name="The Broad Institute Genomics Platform"/>
            <consortium name="The Broad Institute Genome Sequencing Center for Infectious Disease"/>
            <person name="Wu L."/>
            <person name="Ma J."/>
        </authorList>
    </citation>
    <scope>NUCLEOTIDE SEQUENCE [LARGE SCALE GENOMIC DNA]</scope>
    <source>
        <strain evidence="3">TBRC 1276</strain>
    </source>
</reference>
<gene>
    <name evidence="2" type="ORF">ACFOY2_42375</name>
</gene>
<organism evidence="2 3">
    <name type="scientific">Nonomuraea purpurea</name>
    <dbReference type="NCBI Taxonomy" id="1849276"/>
    <lineage>
        <taxon>Bacteria</taxon>
        <taxon>Bacillati</taxon>
        <taxon>Actinomycetota</taxon>
        <taxon>Actinomycetes</taxon>
        <taxon>Streptosporangiales</taxon>
        <taxon>Streptosporangiaceae</taxon>
        <taxon>Nonomuraea</taxon>
    </lineage>
</organism>
<protein>
    <submittedName>
        <fullName evidence="2">Uncharacterized protein</fullName>
    </submittedName>
</protein>
<name>A0ABV8GNS3_9ACTN</name>
<feature type="transmembrane region" description="Helical" evidence="1">
    <location>
        <begin position="34"/>
        <end position="59"/>
    </location>
</feature>
<proteinExistence type="predicted"/>
<evidence type="ECO:0000256" key="1">
    <source>
        <dbReference type="SAM" id="Phobius"/>
    </source>
</evidence>
<dbReference type="Proteomes" id="UP001595851">
    <property type="component" value="Unassembled WGS sequence"/>
</dbReference>
<dbReference type="RefSeq" id="WP_379533787.1">
    <property type="nucleotide sequence ID" value="NZ_JBHSBI010000031.1"/>
</dbReference>
<dbReference type="EMBL" id="JBHSBI010000031">
    <property type="protein sequence ID" value="MFC4013932.1"/>
    <property type="molecule type" value="Genomic_DNA"/>
</dbReference>
<evidence type="ECO:0000313" key="2">
    <source>
        <dbReference type="EMBL" id="MFC4013932.1"/>
    </source>
</evidence>
<keyword evidence="1" id="KW-1133">Transmembrane helix</keyword>
<keyword evidence="3" id="KW-1185">Reference proteome</keyword>
<evidence type="ECO:0000313" key="3">
    <source>
        <dbReference type="Proteomes" id="UP001595851"/>
    </source>
</evidence>
<keyword evidence="1" id="KW-0812">Transmembrane</keyword>
<comment type="caution">
    <text evidence="2">The sequence shown here is derived from an EMBL/GenBank/DDBJ whole genome shotgun (WGS) entry which is preliminary data.</text>
</comment>
<keyword evidence="1" id="KW-0472">Membrane</keyword>
<sequence>MNSNEILVLFVALLAALNVGLVTGIVVKYGGASATNAFLAGAGAAGTVMAIFFAGVAAYR</sequence>
<accession>A0ABV8GNS3</accession>